<dbReference type="Pfam" id="PF10082">
    <property type="entry name" value="BBP2_2"/>
    <property type="match status" value="1"/>
</dbReference>
<dbReference type="AlphaFoldDB" id="A0A8D5JH93"/>
<proteinExistence type="predicted"/>
<organism evidence="1 2">
    <name type="scientific">Desulfomarina profundi</name>
    <dbReference type="NCBI Taxonomy" id="2772557"/>
    <lineage>
        <taxon>Bacteria</taxon>
        <taxon>Pseudomonadati</taxon>
        <taxon>Thermodesulfobacteriota</taxon>
        <taxon>Desulfobulbia</taxon>
        <taxon>Desulfobulbales</taxon>
        <taxon>Desulfobulbaceae</taxon>
        <taxon>Desulfomarina</taxon>
    </lineage>
</organism>
<evidence type="ECO:0008006" key="3">
    <source>
        <dbReference type="Google" id="ProtNLM"/>
    </source>
</evidence>
<protein>
    <recommendedName>
        <fullName evidence="3">Capsular polysaccharide synthesis enzyme CpsB</fullName>
    </recommendedName>
</protein>
<keyword evidence="2" id="KW-1185">Reference proteome</keyword>
<dbReference type="Proteomes" id="UP000826725">
    <property type="component" value="Chromosome"/>
</dbReference>
<name>A0A8D5JH93_9BACT</name>
<dbReference type="EMBL" id="AP024086">
    <property type="protein sequence ID" value="BCL61174.1"/>
    <property type="molecule type" value="Genomic_DNA"/>
</dbReference>
<dbReference type="InterPro" id="IPR018759">
    <property type="entry name" value="BBP2_2"/>
</dbReference>
<accession>A0A8D5JH93</accession>
<gene>
    <name evidence="1" type="ORF">DGMP_18670</name>
</gene>
<evidence type="ECO:0000313" key="2">
    <source>
        <dbReference type="Proteomes" id="UP000826725"/>
    </source>
</evidence>
<reference evidence="1" key="1">
    <citation type="submission" date="2020-09" db="EMBL/GenBank/DDBJ databases">
        <title>Desulfogranum mesoprofundum gen. nov., sp. nov., a novel mesophilic, sulfate-reducing chemolithoautotroph isolated from a deep-sea hydrothermal vent chimney in the Suiyo Seamount.</title>
        <authorList>
            <person name="Hashimoto Y."/>
            <person name="Nakagawa S."/>
        </authorList>
    </citation>
    <scope>NUCLEOTIDE SEQUENCE</scope>
    <source>
        <strain evidence="1">KT2</strain>
    </source>
</reference>
<dbReference type="KEGG" id="dbk:DGMP_18670"/>
<evidence type="ECO:0000313" key="1">
    <source>
        <dbReference type="EMBL" id="BCL61174.1"/>
    </source>
</evidence>
<sequence length="376" mass="42963">MYGSAVAKIIIQPKIHSGVMNNSNFWKAENDEVSVNTYYTKPGIVFGYEAPKTEISVDATVDFQWFDDQDTPPAGVRDSSDDNFVGFTGELKANHQLTDRLNIGIADQLYVTRDPARSDGNSNSIARDKYTINYLEPSIYYEFADKFGLMTKYRHTITDYEKGLEDSNEHRGIFDLFYILNRSAAVYVDYQVWQREYDQNSNDYVSNLVSLNYEHELNYFTLKAGAGYHHRSFDEGGLSDLDLFSWKIQIKGMDPDSTPKTTRSRIGLFVGQEMNDDGTGDNYFTASYVRFEGGYRFFERLETSVKAAFQNSDYDTDARDEDTYLAALRLAYSPVDYLTFGVEAGLETRDSNVAGNDYDDTFVMFTLDFDYDLGSR</sequence>